<dbReference type="SUPFAM" id="SSF51735">
    <property type="entry name" value="NAD(P)-binding Rossmann-fold domains"/>
    <property type="match status" value="1"/>
</dbReference>
<proteinExistence type="predicted"/>
<evidence type="ECO:0000313" key="3">
    <source>
        <dbReference type="EMBL" id="SDD38569.1"/>
    </source>
</evidence>
<dbReference type="Proteomes" id="UP000198949">
    <property type="component" value="Unassembled WGS sequence"/>
</dbReference>
<sequence length="496" mass="53463">MKTIVITGGTSGIGQALATAYRDRGEQVVVIGPDPRKGRRFLDAAASAGAADRARFVQADLSLVAENRRVIAALKAEYPVIDALVLCARYFRSRRAVTAEGFEWNFALFYLSRFLLGHGLAEPMERAEKPVVMNVAGPGVGPPTVHWDDLEFVRGYHGWTAMSQGGRLNDLLAVAFAAGRERRTRYVLQFPGGTSTGLAGEFDAAAEAQIAEMKRHAQPVEAAIVPILAIMDEPPPEPLSAFVVDRRISLAHPNFDPGDAARLDALTRELLRARAELAGHLVRPAGGAAERPAAATIASALQKDLDLPADVVEELRDAASDVGRGGHGGEHDRGDDPGEGRGGLGHALVAAQHGRDRLLGLHGEREGFAVVGLLRIAEDHLPQIRATVVDLLAIARHHRAHDRHHRTQRLRNRLRGGPALGERIGVHRVLHQQQQLALVLGVQEQRARTDIGPVGDLLRGDLVDPALGEQRTGRGRDALELLLLVPLTSSDRRSDG</sequence>
<organism evidence="3 4">
    <name type="scientific">Glycomyces harbinensis</name>
    <dbReference type="NCBI Taxonomy" id="58114"/>
    <lineage>
        <taxon>Bacteria</taxon>
        <taxon>Bacillati</taxon>
        <taxon>Actinomycetota</taxon>
        <taxon>Actinomycetes</taxon>
        <taxon>Glycomycetales</taxon>
        <taxon>Glycomycetaceae</taxon>
        <taxon>Glycomyces</taxon>
    </lineage>
</organism>
<evidence type="ECO:0000256" key="1">
    <source>
        <dbReference type="ARBA" id="ARBA00023002"/>
    </source>
</evidence>
<dbReference type="GO" id="GO:0016491">
    <property type="term" value="F:oxidoreductase activity"/>
    <property type="evidence" value="ECO:0007669"/>
    <property type="project" value="UniProtKB-KW"/>
</dbReference>
<dbReference type="InterPro" id="IPR002347">
    <property type="entry name" value="SDR_fam"/>
</dbReference>
<dbReference type="AlphaFoldDB" id="A0A1G6UBD3"/>
<dbReference type="EMBL" id="FNAD01000003">
    <property type="protein sequence ID" value="SDD38569.1"/>
    <property type="molecule type" value="Genomic_DNA"/>
</dbReference>
<dbReference type="STRING" id="58114.SAMN05216270_103408"/>
<accession>A0A1G6UBD3</accession>
<keyword evidence="4" id="KW-1185">Reference proteome</keyword>
<feature type="compositionally biased region" description="Basic and acidic residues" evidence="2">
    <location>
        <begin position="327"/>
        <end position="339"/>
    </location>
</feature>
<keyword evidence="1" id="KW-0560">Oxidoreductase</keyword>
<dbReference type="PANTHER" id="PTHR47534">
    <property type="entry name" value="YALI0E05731P"/>
    <property type="match status" value="1"/>
</dbReference>
<dbReference type="InterPro" id="IPR036291">
    <property type="entry name" value="NAD(P)-bd_dom_sf"/>
</dbReference>
<dbReference type="PANTHER" id="PTHR47534:SF3">
    <property type="entry name" value="ALCOHOL DEHYDROGENASE-LIKE C-TERMINAL DOMAIN-CONTAINING PROTEIN"/>
    <property type="match status" value="1"/>
</dbReference>
<dbReference type="InterPro" id="IPR052228">
    <property type="entry name" value="Sec_Metab_Biosynth_Oxidored"/>
</dbReference>
<feature type="region of interest" description="Disordered" evidence="2">
    <location>
        <begin position="319"/>
        <end position="345"/>
    </location>
</feature>
<evidence type="ECO:0000256" key="2">
    <source>
        <dbReference type="SAM" id="MobiDB-lite"/>
    </source>
</evidence>
<evidence type="ECO:0000313" key="4">
    <source>
        <dbReference type="Proteomes" id="UP000198949"/>
    </source>
</evidence>
<name>A0A1G6UBD3_9ACTN</name>
<reference evidence="4" key="1">
    <citation type="submission" date="2016-10" db="EMBL/GenBank/DDBJ databases">
        <authorList>
            <person name="Varghese N."/>
            <person name="Submissions S."/>
        </authorList>
    </citation>
    <scope>NUCLEOTIDE SEQUENCE [LARGE SCALE GENOMIC DNA]</scope>
    <source>
        <strain evidence="4">CGMCC 4.3516</strain>
    </source>
</reference>
<protein>
    <submittedName>
        <fullName evidence="3">Short chain dehydrogenase</fullName>
    </submittedName>
</protein>
<dbReference type="Gene3D" id="3.40.50.720">
    <property type="entry name" value="NAD(P)-binding Rossmann-like Domain"/>
    <property type="match status" value="1"/>
</dbReference>
<dbReference type="Pfam" id="PF00106">
    <property type="entry name" value="adh_short"/>
    <property type="match status" value="1"/>
</dbReference>
<gene>
    <name evidence="3" type="ORF">SAMN05216270_103408</name>
</gene>